<evidence type="ECO:0000256" key="3">
    <source>
        <dbReference type="ARBA" id="ARBA00022679"/>
    </source>
</evidence>
<dbReference type="OrthoDB" id="308383at2759"/>
<dbReference type="InterPro" id="IPR034732">
    <property type="entry name" value="EPHD"/>
</dbReference>
<feature type="compositionally biased region" description="Polar residues" evidence="11">
    <location>
        <begin position="92"/>
        <end position="113"/>
    </location>
</feature>
<name>A0A8T2SH54_CERRI</name>
<dbReference type="InterPro" id="IPR003889">
    <property type="entry name" value="FYrich_C"/>
</dbReference>
<dbReference type="InterPro" id="IPR047365">
    <property type="entry name" value="Tudor_AtPTM-like"/>
</dbReference>
<dbReference type="Pfam" id="PF00856">
    <property type="entry name" value="SET"/>
    <property type="match status" value="1"/>
</dbReference>
<evidence type="ECO:0000256" key="9">
    <source>
        <dbReference type="ARBA" id="ARBA00023242"/>
    </source>
</evidence>
<evidence type="ECO:0000259" key="14">
    <source>
        <dbReference type="PROSITE" id="PS50812"/>
    </source>
</evidence>
<dbReference type="SMART" id="SM00542">
    <property type="entry name" value="FYRC"/>
    <property type="match status" value="1"/>
</dbReference>
<organism evidence="17 18">
    <name type="scientific">Ceratopteris richardii</name>
    <name type="common">Triangle waterfern</name>
    <dbReference type="NCBI Taxonomy" id="49495"/>
    <lineage>
        <taxon>Eukaryota</taxon>
        <taxon>Viridiplantae</taxon>
        <taxon>Streptophyta</taxon>
        <taxon>Embryophyta</taxon>
        <taxon>Tracheophyta</taxon>
        <taxon>Polypodiopsida</taxon>
        <taxon>Polypodiidae</taxon>
        <taxon>Polypodiales</taxon>
        <taxon>Pteridineae</taxon>
        <taxon>Pteridaceae</taxon>
        <taxon>Parkerioideae</taxon>
        <taxon>Ceratopteris</taxon>
    </lineage>
</organism>
<evidence type="ECO:0000256" key="6">
    <source>
        <dbReference type="ARBA" id="ARBA00022771"/>
    </source>
</evidence>
<dbReference type="Gene3D" id="3.30.40.10">
    <property type="entry name" value="Zinc/RING finger domain, C3HC4 (zinc finger)"/>
    <property type="match status" value="2"/>
</dbReference>
<dbReference type="SUPFAM" id="SSF63748">
    <property type="entry name" value="Tudor/PWWP/MBT"/>
    <property type="match status" value="2"/>
</dbReference>
<keyword evidence="8" id="KW-0156">Chromatin regulator</keyword>
<dbReference type="OMA" id="PYIVSGF"/>
<evidence type="ECO:0000259" key="13">
    <source>
        <dbReference type="PROSITE" id="PS50280"/>
    </source>
</evidence>
<dbReference type="Pfam" id="PF05964">
    <property type="entry name" value="FYRN"/>
    <property type="match status" value="1"/>
</dbReference>
<keyword evidence="7" id="KW-0862">Zinc</keyword>
<feature type="region of interest" description="Disordered" evidence="11">
    <location>
        <begin position="823"/>
        <end position="866"/>
    </location>
</feature>
<keyword evidence="3" id="KW-0808">Transferase</keyword>
<dbReference type="InterPro" id="IPR046341">
    <property type="entry name" value="SET_dom_sf"/>
</dbReference>
<feature type="compositionally biased region" description="Polar residues" evidence="11">
    <location>
        <begin position="900"/>
        <end position="911"/>
    </location>
</feature>
<dbReference type="PROSITE" id="PS51805">
    <property type="entry name" value="EPHD"/>
    <property type="match status" value="1"/>
</dbReference>
<dbReference type="CDD" id="cd20404">
    <property type="entry name" value="Tudor_Agenet_AtEML-like"/>
    <property type="match status" value="1"/>
</dbReference>
<dbReference type="InterPro" id="IPR003888">
    <property type="entry name" value="FYrich_N"/>
</dbReference>
<dbReference type="InterPro" id="IPR011011">
    <property type="entry name" value="Znf_FYVE_PHD"/>
</dbReference>
<evidence type="ECO:0000256" key="11">
    <source>
        <dbReference type="SAM" id="MobiDB-lite"/>
    </source>
</evidence>
<dbReference type="SMART" id="SM00293">
    <property type="entry name" value="PWWP"/>
    <property type="match status" value="1"/>
</dbReference>
<keyword evidence="18" id="KW-1185">Reference proteome</keyword>
<keyword evidence="2" id="KW-0489">Methyltransferase</keyword>
<dbReference type="SUPFAM" id="SSF82199">
    <property type="entry name" value="SET domain"/>
    <property type="match status" value="1"/>
</dbReference>
<accession>A0A8T2SH54</accession>
<evidence type="ECO:0000256" key="4">
    <source>
        <dbReference type="ARBA" id="ARBA00022691"/>
    </source>
</evidence>
<dbReference type="CDD" id="cd15662">
    <property type="entry name" value="ePHD_ATX1_2_like"/>
    <property type="match status" value="1"/>
</dbReference>
<evidence type="ECO:0000256" key="1">
    <source>
        <dbReference type="ARBA" id="ARBA00004123"/>
    </source>
</evidence>
<dbReference type="PROSITE" id="PS50812">
    <property type="entry name" value="PWWP"/>
    <property type="match status" value="1"/>
</dbReference>
<evidence type="ECO:0000313" key="18">
    <source>
        <dbReference type="Proteomes" id="UP000825935"/>
    </source>
</evidence>
<dbReference type="Gene3D" id="2.170.270.10">
    <property type="entry name" value="SET domain"/>
    <property type="match status" value="1"/>
</dbReference>
<dbReference type="InterPro" id="IPR013083">
    <property type="entry name" value="Znf_RING/FYVE/PHD"/>
</dbReference>
<dbReference type="Gene3D" id="3.30.160.360">
    <property type="match status" value="1"/>
</dbReference>
<comment type="subcellular location">
    <subcellularLocation>
        <location evidence="1">Nucleus</location>
    </subcellularLocation>
</comment>
<dbReference type="Pfam" id="PF13832">
    <property type="entry name" value="zf-HC5HC2H_2"/>
    <property type="match status" value="1"/>
</dbReference>
<reference evidence="17" key="1">
    <citation type="submission" date="2021-08" db="EMBL/GenBank/DDBJ databases">
        <title>WGS assembly of Ceratopteris richardii.</title>
        <authorList>
            <person name="Marchant D.B."/>
            <person name="Chen G."/>
            <person name="Jenkins J."/>
            <person name="Shu S."/>
            <person name="Leebens-Mack J."/>
            <person name="Grimwood J."/>
            <person name="Schmutz J."/>
            <person name="Soltis P."/>
            <person name="Soltis D."/>
            <person name="Chen Z.-H."/>
        </authorList>
    </citation>
    <scope>NUCLEOTIDE SEQUENCE</scope>
    <source>
        <strain evidence="17">Whitten #5841</strain>
        <tissue evidence="17">Leaf</tissue>
    </source>
</reference>
<dbReference type="GO" id="GO:0000785">
    <property type="term" value="C:chromatin"/>
    <property type="evidence" value="ECO:0007669"/>
    <property type="project" value="TreeGrafter"/>
</dbReference>
<dbReference type="Pfam" id="PF13831">
    <property type="entry name" value="PHD_2"/>
    <property type="match status" value="1"/>
</dbReference>
<feature type="domain" description="PWWP" evidence="14">
    <location>
        <begin position="322"/>
        <end position="384"/>
    </location>
</feature>
<dbReference type="InterPro" id="IPR003616">
    <property type="entry name" value="Post-SET_dom"/>
</dbReference>
<dbReference type="PROSITE" id="PS50280">
    <property type="entry name" value="SET"/>
    <property type="match status" value="1"/>
</dbReference>
<dbReference type="PROSITE" id="PS51543">
    <property type="entry name" value="FYRC"/>
    <property type="match status" value="1"/>
</dbReference>
<dbReference type="InterPro" id="IPR050701">
    <property type="entry name" value="Histone_Mod_Regulator"/>
</dbReference>
<dbReference type="PROSITE" id="PS50016">
    <property type="entry name" value="ZF_PHD_2"/>
    <property type="match status" value="1"/>
</dbReference>
<feature type="region of interest" description="Disordered" evidence="11">
    <location>
        <begin position="422"/>
        <end position="448"/>
    </location>
</feature>
<dbReference type="SMART" id="SM00249">
    <property type="entry name" value="PHD"/>
    <property type="match status" value="2"/>
</dbReference>
<feature type="region of interest" description="Disordered" evidence="11">
    <location>
        <begin position="899"/>
        <end position="927"/>
    </location>
</feature>
<keyword evidence="5" id="KW-0479">Metal-binding</keyword>
<dbReference type="GO" id="GO:0032259">
    <property type="term" value="P:methylation"/>
    <property type="evidence" value="ECO:0007669"/>
    <property type="project" value="UniProtKB-KW"/>
</dbReference>
<evidence type="ECO:0000259" key="15">
    <source>
        <dbReference type="PROSITE" id="PS50868"/>
    </source>
</evidence>
<evidence type="ECO:0000259" key="12">
    <source>
        <dbReference type="PROSITE" id="PS50016"/>
    </source>
</evidence>
<dbReference type="InterPro" id="IPR041956">
    <property type="entry name" value="ATX1/2_ePHD"/>
</dbReference>
<sequence>MLCSRTAEDLHATSLKQEQLKMEEQNGLEEFLVEEFTFSEARCFYIRRHKRQAEHSIPMQDVVESHTEESSLTSTIPDSISHNERALQHDFSSNQVSCSEKENMNSPSNTSSADILERESHIQKKKADKAANKAREALRWSRELMRLIADGHSANDHSTEVEDVVTSSESVLPTRKRRRLQRYDNMKAENAVAKELFGVQKSVVSTKEAPRKWRDIQLSSVDPLQLVGCKCKVYWPDEKNWYIGVVSRYDAEAGTHHVDYEDGDQEDLILTKEIIKFYLSDDEMTLRKFTSNGCVSDWKNSDFQEMAALATVFEDFQEEYRHGELVWAKIKGYPMWPAFVVDGKNADGNVLDSPTREVSLAVQFFGSYDFARISSKHVLSFSKGLYLKLYGKCKKALFDQGLKEAERYLKEGKLPETMSKLQDEAPDLKLNPSQSVASEEDQDFMGDERAHKTKKSVESLYNCPIDLGDLQVLSLGKIVRDSEFFHTENQIWTEGYSAVRKFQSVKDPDKLVEYRMEIIKDPENRAKPLFRVSSADGELVEGSTPSMCWKKIYQKLEKSKERLKAIGIQTDRRRHPTVSGDAMFGFTNPEILKLIQALPYARACFKFTGWIDKKSIENSEQVLPAGFKPVEVDWKHADRCSVCDLDEEYTNNLFLQCDNCRILVHMHCYGEAELPNGHSWLCQLCRSGVAAQDSLCCLCPVQGGAMKKTTDGRWAHLTCAMWIPETCFCDVKHMEPIDGLKSINKERWKLTCSICKVPYGVCIQCSEPSCYAAYHVLCARSSGFVLEVVEDTSNKARTGGEDLDEAVQFLSYCKRHGQLRMERTSLPQQSASPKHDAGFRPPKNISGCARTEPYNGATRRGRQEPEMRAAAAAKRCYVEKMPYLVCGFSRHDKLVDEPGSNASFISPQAKNPQLKKSPFGNSDVKHSASKVIEAEPTNTPSGEFSSIRSLAQRFQQMRLSLKHRLTFGKSAIHGWGVFTKTSHRAGDMVIEYAGEVVRPIVADLRERLIYNNLVGAGTYMFRIDDERVVDATREGSIAHLINHSCEPNCFSRVVTVNGEEHIIIFAKRDIEEGEELSYDYRFNSKGEQLECFCGFPSCRGFVNVNEADEDTTRVLVPLSEITAWTPMPP</sequence>
<dbReference type="InterPro" id="IPR000313">
    <property type="entry name" value="PWWP_dom"/>
</dbReference>
<dbReference type="InterPro" id="IPR001965">
    <property type="entry name" value="Znf_PHD"/>
</dbReference>
<dbReference type="Pfam" id="PF00855">
    <property type="entry name" value="PWWP"/>
    <property type="match status" value="1"/>
</dbReference>
<dbReference type="GO" id="GO:0008168">
    <property type="term" value="F:methyltransferase activity"/>
    <property type="evidence" value="ECO:0007669"/>
    <property type="project" value="UniProtKB-KW"/>
</dbReference>
<dbReference type="PANTHER" id="PTHR13793">
    <property type="entry name" value="PHD FINGER PROTEINS"/>
    <property type="match status" value="1"/>
</dbReference>
<dbReference type="PROSITE" id="PS51542">
    <property type="entry name" value="FYRN"/>
    <property type="match status" value="1"/>
</dbReference>
<dbReference type="GO" id="GO:0140993">
    <property type="term" value="F:histone modifying activity"/>
    <property type="evidence" value="ECO:0007669"/>
    <property type="project" value="UniProtKB-ARBA"/>
</dbReference>
<protein>
    <submittedName>
        <fullName evidence="17">Uncharacterized protein</fullName>
    </submittedName>
</protein>
<dbReference type="InterPro" id="IPR001214">
    <property type="entry name" value="SET_dom"/>
</dbReference>
<dbReference type="Proteomes" id="UP000825935">
    <property type="component" value="Chromosome 20"/>
</dbReference>
<dbReference type="Gene3D" id="2.30.30.140">
    <property type="match status" value="2"/>
</dbReference>
<dbReference type="SMART" id="SM00317">
    <property type="entry name" value="SET"/>
    <property type="match status" value="1"/>
</dbReference>
<gene>
    <name evidence="17" type="ORF">KP509_20G024500</name>
</gene>
<dbReference type="GO" id="GO:0008270">
    <property type="term" value="F:zinc ion binding"/>
    <property type="evidence" value="ECO:0007669"/>
    <property type="project" value="UniProtKB-KW"/>
</dbReference>
<dbReference type="PANTHER" id="PTHR13793:SF140">
    <property type="entry name" value="HISTONE-LYSINE N-METHYLTRANSFERASE ATX2"/>
    <property type="match status" value="1"/>
</dbReference>
<dbReference type="SMART" id="SM00541">
    <property type="entry name" value="FYRN"/>
    <property type="match status" value="1"/>
</dbReference>
<dbReference type="InterPro" id="IPR019786">
    <property type="entry name" value="Zinc_finger_PHD-type_CS"/>
</dbReference>
<keyword evidence="4" id="KW-0949">S-adenosyl-L-methionine</keyword>
<dbReference type="GO" id="GO:0005634">
    <property type="term" value="C:nucleus"/>
    <property type="evidence" value="ECO:0007669"/>
    <property type="project" value="UniProtKB-SubCell"/>
</dbReference>
<feature type="domain" description="Post-SET" evidence="15">
    <location>
        <begin position="1087"/>
        <end position="1103"/>
    </location>
</feature>
<dbReference type="EMBL" id="CM035425">
    <property type="protein sequence ID" value="KAH7331284.1"/>
    <property type="molecule type" value="Genomic_DNA"/>
</dbReference>
<keyword evidence="9" id="KW-0539">Nucleus</keyword>
<evidence type="ECO:0000259" key="16">
    <source>
        <dbReference type="PROSITE" id="PS51805"/>
    </source>
</evidence>
<dbReference type="InterPro" id="IPR019787">
    <property type="entry name" value="Znf_PHD-finger"/>
</dbReference>
<dbReference type="Pfam" id="PF05965">
    <property type="entry name" value="FYRC"/>
    <property type="match status" value="1"/>
</dbReference>
<evidence type="ECO:0000256" key="5">
    <source>
        <dbReference type="ARBA" id="ARBA00022723"/>
    </source>
</evidence>
<feature type="domain" description="PHD-type" evidence="16">
    <location>
        <begin position="693"/>
        <end position="817"/>
    </location>
</feature>
<dbReference type="PROSITE" id="PS50868">
    <property type="entry name" value="POST_SET"/>
    <property type="match status" value="1"/>
</dbReference>
<feature type="domain" description="SET" evidence="13">
    <location>
        <begin position="963"/>
        <end position="1081"/>
    </location>
</feature>
<evidence type="ECO:0000256" key="2">
    <source>
        <dbReference type="ARBA" id="ARBA00022603"/>
    </source>
</evidence>
<evidence type="ECO:0000256" key="7">
    <source>
        <dbReference type="ARBA" id="ARBA00022833"/>
    </source>
</evidence>
<evidence type="ECO:0000256" key="10">
    <source>
        <dbReference type="PROSITE-ProRule" id="PRU00146"/>
    </source>
</evidence>
<dbReference type="GO" id="GO:0006357">
    <property type="term" value="P:regulation of transcription by RNA polymerase II"/>
    <property type="evidence" value="ECO:0007669"/>
    <property type="project" value="TreeGrafter"/>
</dbReference>
<dbReference type="CDD" id="cd10518">
    <property type="entry name" value="SET_SETD1-like"/>
    <property type="match status" value="1"/>
</dbReference>
<dbReference type="Pfam" id="PF21743">
    <property type="entry name" value="PTM_DIR17_Tudor"/>
    <property type="match status" value="1"/>
</dbReference>
<dbReference type="SUPFAM" id="SSF57903">
    <property type="entry name" value="FYVE/PHD zinc finger"/>
    <property type="match status" value="1"/>
</dbReference>
<feature type="region of interest" description="Disordered" evidence="11">
    <location>
        <begin position="92"/>
        <end position="115"/>
    </location>
</feature>
<comment type="caution">
    <text evidence="17">The sequence shown here is derived from an EMBL/GenBank/DDBJ whole genome shotgun (WGS) entry which is preliminary data.</text>
</comment>
<dbReference type="SMART" id="SM00508">
    <property type="entry name" value="PostSET"/>
    <property type="match status" value="1"/>
</dbReference>
<dbReference type="CDD" id="cd20142">
    <property type="entry name" value="PWWP_AtATX1-like"/>
    <property type="match status" value="1"/>
</dbReference>
<dbReference type="AlphaFoldDB" id="A0A8T2SH54"/>
<proteinExistence type="predicted"/>
<evidence type="ECO:0000313" key="17">
    <source>
        <dbReference type="EMBL" id="KAH7331284.1"/>
    </source>
</evidence>
<evidence type="ECO:0000256" key="8">
    <source>
        <dbReference type="ARBA" id="ARBA00022853"/>
    </source>
</evidence>
<dbReference type="PROSITE" id="PS01359">
    <property type="entry name" value="ZF_PHD_1"/>
    <property type="match status" value="1"/>
</dbReference>
<keyword evidence="6 10" id="KW-0863">Zinc-finger</keyword>
<feature type="domain" description="PHD-type" evidence="12">
    <location>
        <begin position="637"/>
        <end position="688"/>
    </location>
</feature>